<dbReference type="EC" id="1.1.1.42" evidence="8"/>
<evidence type="ECO:0000256" key="3">
    <source>
        <dbReference type="ARBA" id="ARBA00022532"/>
    </source>
</evidence>
<protein>
    <submittedName>
        <fullName evidence="8">Isocitrate dehydrogenase [NADP] Monomeric isocitrate dehydrogenase [NADP]</fullName>
        <ecNumber evidence="8">1.1.1.42</ecNumber>
    </submittedName>
</protein>
<dbReference type="AlphaFoldDB" id="A0A3B0WDS2"/>
<dbReference type="InterPro" id="IPR004436">
    <property type="entry name" value="Isocitrate_DH_NADP_mono"/>
</dbReference>
<dbReference type="EMBL" id="UOEW01000372">
    <property type="protein sequence ID" value="VAW42716.1"/>
    <property type="molecule type" value="Genomic_DNA"/>
</dbReference>
<sequence>MAKPTIIYTLTDEAPALATASFLPIIKKFAKTANINIETRDISLSGRIIANFLDFLTANQQQSDALAELGMLVKKAEANIIKLPNISASIPQLKAAISELQAGGYAIPDYPDEPQNDEQKDIKARYARNLGSAVNPVLREGNSDRRVAAAVKQFAKDNPHSMGPWSAQSK</sequence>
<dbReference type="GO" id="GO:0006099">
    <property type="term" value="P:tricarboxylic acid cycle"/>
    <property type="evidence" value="ECO:0007669"/>
    <property type="project" value="UniProtKB-KW"/>
</dbReference>
<evidence type="ECO:0000313" key="8">
    <source>
        <dbReference type="EMBL" id="VAW42716.1"/>
    </source>
</evidence>
<dbReference type="GO" id="GO:0006097">
    <property type="term" value="P:glyoxylate cycle"/>
    <property type="evidence" value="ECO:0007669"/>
    <property type="project" value="UniProtKB-KW"/>
</dbReference>
<keyword evidence="3" id="KW-0816">Tricarboxylic acid cycle</keyword>
<evidence type="ECO:0000256" key="6">
    <source>
        <dbReference type="ARBA" id="ARBA00022857"/>
    </source>
</evidence>
<comment type="cofactor">
    <cofactor evidence="1">
        <name>Mg(2+)</name>
        <dbReference type="ChEBI" id="CHEBI:18420"/>
    </cofactor>
</comment>
<evidence type="ECO:0000256" key="5">
    <source>
        <dbReference type="ARBA" id="ARBA00022842"/>
    </source>
</evidence>
<keyword evidence="5" id="KW-0460">Magnesium</keyword>
<proteinExistence type="predicted"/>
<dbReference type="PANTHER" id="PTHR36999">
    <property type="entry name" value="ISOCITRATE DEHYDROGENASE [NADP]"/>
    <property type="match status" value="1"/>
</dbReference>
<dbReference type="PANTHER" id="PTHR36999:SF1">
    <property type="entry name" value="ISOCITRATE DEHYDROGENASE (NADP(+))"/>
    <property type="match status" value="1"/>
</dbReference>
<evidence type="ECO:0000256" key="1">
    <source>
        <dbReference type="ARBA" id="ARBA00001946"/>
    </source>
</evidence>
<feature type="non-terminal residue" evidence="8">
    <location>
        <position position="170"/>
    </location>
</feature>
<name>A0A3B0WDS2_9ZZZZ</name>
<evidence type="ECO:0000256" key="2">
    <source>
        <dbReference type="ARBA" id="ARBA00022435"/>
    </source>
</evidence>
<dbReference type="GO" id="GO:0046872">
    <property type="term" value="F:metal ion binding"/>
    <property type="evidence" value="ECO:0007669"/>
    <property type="project" value="UniProtKB-KW"/>
</dbReference>
<dbReference type="GO" id="GO:0004450">
    <property type="term" value="F:isocitrate dehydrogenase (NADP+) activity"/>
    <property type="evidence" value="ECO:0007669"/>
    <property type="project" value="UniProtKB-EC"/>
</dbReference>
<reference evidence="8" key="1">
    <citation type="submission" date="2018-06" db="EMBL/GenBank/DDBJ databases">
        <authorList>
            <person name="Zhirakovskaya E."/>
        </authorList>
    </citation>
    <scope>NUCLEOTIDE SEQUENCE</scope>
</reference>
<accession>A0A3B0WDS2</accession>
<evidence type="ECO:0000256" key="4">
    <source>
        <dbReference type="ARBA" id="ARBA00022723"/>
    </source>
</evidence>
<keyword evidence="7 8" id="KW-0560">Oxidoreductase</keyword>
<gene>
    <name evidence="8" type="ORF">MNBD_GAMMA01-901</name>
</gene>
<keyword evidence="4" id="KW-0479">Metal-binding</keyword>
<dbReference type="SUPFAM" id="SSF53659">
    <property type="entry name" value="Isocitrate/Isopropylmalate dehydrogenase-like"/>
    <property type="match status" value="1"/>
</dbReference>
<dbReference type="Pfam" id="PF03971">
    <property type="entry name" value="IDH"/>
    <property type="match status" value="1"/>
</dbReference>
<evidence type="ECO:0000256" key="7">
    <source>
        <dbReference type="ARBA" id="ARBA00023002"/>
    </source>
</evidence>
<organism evidence="8">
    <name type="scientific">hydrothermal vent metagenome</name>
    <dbReference type="NCBI Taxonomy" id="652676"/>
    <lineage>
        <taxon>unclassified sequences</taxon>
        <taxon>metagenomes</taxon>
        <taxon>ecological metagenomes</taxon>
    </lineage>
</organism>
<keyword evidence="2" id="KW-0329">Glyoxylate bypass</keyword>
<keyword evidence="6" id="KW-0521">NADP</keyword>